<name>A0A168SUW3_ABSGL</name>
<dbReference type="OrthoDB" id="2289862at2759"/>
<keyword evidence="3" id="KW-1185">Reference proteome</keyword>
<feature type="region of interest" description="Disordered" evidence="1">
    <location>
        <begin position="1"/>
        <end position="39"/>
    </location>
</feature>
<proteinExistence type="predicted"/>
<reference evidence="2" key="1">
    <citation type="submission" date="2016-04" db="EMBL/GenBank/DDBJ databases">
        <authorList>
            <person name="Evans L.H."/>
            <person name="Alamgir A."/>
            <person name="Owens N."/>
            <person name="Weber N.D."/>
            <person name="Virtaneva K."/>
            <person name="Barbian K."/>
            <person name="Babar A."/>
            <person name="Rosenke K."/>
        </authorList>
    </citation>
    <scope>NUCLEOTIDE SEQUENCE [LARGE SCALE GENOMIC DNA]</scope>
    <source>
        <strain evidence="2">CBS 101.48</strain>
    </source>
</reference>
<sequence>MSKEIKRRFPYHESPEAPSNALSKRSKMQHERSTPELSLETLSLHEQPYSTYSAMNRYLRKVHVERFGDPEQRERWWEQKDNGLHGELTTSTCDKGKQSWKADF</sequence>
<dbReference type="AlphaFoldDB" id="A0A168SUW3"/>
<dbReference type="InParanoid" id="A0A168SUW3"/>
<gene>
    <name evidence="2" type="primary">ABSGL_14644.1 scaffold 14663</name>
</gene>
<protein>
    <submittedName>
        <fullName evidence="2">Uncharacterized protein</fullName>
    </submittedName>
</protein>
<organism evidence="2">
    <name type="scientific">Absidia glauca</name>
    <name type="common">Pin mould</name>
    <dbReference type="NCBI Taxonomy" id="4829"/>
    <lineage>
        <taxon>Eukaryota</taxon>
        <taxon>Fungi</taxon>
        <taxon>Fungi incertae sedis</taxon>
        <taxon>Mucoromycota</taxon>
        <taxon>Mucoromycotina</taxon>
        <taxon>Mucoromycetes</taxon>
        <taxon>Mucorales</taxon>
        <taxon>Cunninghamellaceae</taxon>
        <taxon>Absidia</taxon>
    </lineage>
</organism>
<accession>A0A168SUW3</accession>
<evidence type="ECO:0000256" key="1">
    <source>
        <dbReference type="SAM" id="MobiDB-lite"/>
    </source>
</evidence>
<dbReference type="EMBL" id="LT554937">
    <property type="protein sequence ID" value="SAM08978.1"/>
    <property type="molecule type" value="Genomic_DNA"/>
</dbReference>
<evidence type="ECO:0000313" key="2">
    <source>
        <dbReference type="EMBL" id="SAM08978.1"/>
    </source>
</evidence>
<dbReference type="Proteomes" id="UP000078561">
    <property type="component" value="Unassembled WGS sequence"/>
</dbReference>
<evidence type="ECO:0000313" key="3">
    <source>
        <dbReference type="Proteomes" id="UP000078561"/>
    </source>
</evidence>